<dbReference type="AlphaFoldDB" id="A0A927BPE5"/>
<organism evidence="3 4">
    <name type="scientific">Paenibacillus sabuli</name>
    <dbReference type="NCBI Taxonomy" id="2772509"/>
    <lineage>
        <taxon>Bacteria</taxon>
        <taxon>Bacillati</taxon>
        <taxon>Bacillota</taxon>
        <taxon>Bacilli</taxon>
        <taxon>Bacillales</taxon>
        <taxon>Paenibacillaceae</taxon>
        <taxon>Paenibacillus</taxon>
    </lineage>
</organism>
<keyword evidence="4" id="KW-1185">Reference proteome</keyword>
<proteinExistence type="predicted"/>
<dbReference type="InterPro" id="IPR006059">
    <property type="entry name" value="SBP"/>
</dbReference>
<reference evidence="3" key="1">
    <citation type="submission" date="2020-09" db="EMBL/GenBank/DDBJ databases">
        <title>A novel bacterium of genus Paenibacillus, isolated from South China Sea.</title>
        <authorList>
            <person name="Huang H."/>
            <person name="Mo K."/>
            <person name="Hu Y."/>
        </authorList>
    </citation>
    <scope>NUCLEOTIDE SEQUENCE</scope>
    <source>
        <strain evidence="3">IB182496</strain>
    </source>
</reference>
<sequence length="538" mass="60136">MRKRNGRLGPPALLLALALLAAACSNEGGATTDEPGAAAGEQGANGAAATEEAREISILSTSPAPYTQTVSDWDDNRYVQKLEELSGNAYDLHFEFLSWQDFQTQLTVRFASGDLPDLIRTYGLDYPAHTGAVEQGAVLELTDLIEQYGPNLKARIPEEAWNSPAVSKDGRIYAIPALVPNPHTRALYVREDWLEQAGMEVPSTPEEYLAYFEQVKALDMNGNGDPNDEYGFYARENMAGSELFFYEFGVYPDLWVMEDGEFVPSVITDNMKDVLQFWRELYANGYVNPNLFTNKSADWFAGIQNGLAGSWVHYVDNYVEQWDPSQFIDQPEAEPIMVEPPAGPGGKGLQPVNAGIYYVWMIPSDVERPEQIIEFLDWAWSSDEVQEFYAYGIEGHNYELRDGQIVWGPDNPNNADNMEMRAYQINVNVTGHSLNGPKMVELSPQADALKAGFDIAERNTFMNEAMYMPQPEAFETRPELIPNFAGGGTMLLDMFAKVVTGREEVDAGFESFVQEWRSRGGDEAIAEATQWHRAFYGE</sequence>
<protein>
    <submittedName>
        <fullName evidence="3">Extracellular solute-binding protein</fullName>
    </submittedName>
</protein>
<feature type="region of interest" description="Disordered" evidence="1">
    <location>
        <begin position="29"/>
        <end position="50"/>
    </location>
</feature>
<dbReference type="Pfam" id="PF01547">
    <property type="entry name" value="SBP_bac_1"/>
    <property type="match status" value="1"/>
</dbReference>
<dbReference type="EMBL" id="JACXIZ010000005">
    <property type="protein sequence ID" value="MBD2843832.1"/>
    <property type="molecule type" value="Genomic_DNA"/>
</dbReference>
<evidence type="ECO:0000313" key="4">
    <source>
        <dbReference type="Proteomes" id="UP000621560"/>
    </source>
</evidence>
<dbReference type="PANTHER" id="PTHR43649">
    <property type="entry name" value="ARABINOSE-BINDING PROTEIN-RELATED"/>
    <property type="match status" value="1"/>
</dbReference>
<accession>A0A927BPE5</accession>
<evidence type="ECO:0000313" key="3">
    <source>
        <dbReference type="EMBL" id="MBD2843832.1"/>
    </source>
</evidence>
<evidence type="ECO:0000256" key="1">
    <source>
        <dbReference type="SAM" id="MobiDB-lite"/>
    </source>
</evidence>
<comment type="caution">
    <text evidence="3">The sequence shown here is derived from an EMBL/GenBank/DDBJ whole genome shotgun (WGS) entry which is preliminary data.</text>
</comment>
<dbReference type="PROSITE" id="PS51257">
    <property type="entry name" value="PROKAR_LIPOPROTEIN"/>
    <property type="match status" value="1"/>
</dbReference>
<evidence type="ECO:0000256" key="2">
    <source>
        <dbReference type="SAM" id="SignalP"/>
    </source>
</evidence>
<gene>
    <name evidence="3" type="ORF">IDH44_01395</name>
</gene>
<dbReference type="PANTHER" id="PTHR43649:SF12">
    <property type="entry name" value="DIACETYLCHITOBIOSE BINDING PROTEIN DASA"/>
    <property type="match status" value="1"/>
</dbReference>
<keyword evidence="2" id="KW-0732">Signal</keyword>
<dbReference type="RefSeq" id="WP_190913979.1">
    <property type="nucleotide sequence ID" value="NZ_JACXIZ010000005.1"/>
</dbReference>
<feature type="compositionally biased region" description="Low complexity" evidence="1">
    <location>
        <begin position="34"/>
        <end position="50"/>
    </location>
</feature>
<feature type="chain" id="PRO_5039335650" evidence="2">
    <location>
        <begin position="24"/>
        <end position="538"/>
    </location>
</feature>
<dbReference type="InterPro" id="IPR050490">
    <property type="entry name" value="Bact_solute-bd_prot1"/>
</dbReference>
<feature type="signal peptide" evidence="2">
    <location>
        <begin position="1"/>
        <end position="23"/>
    </location>
</feature>
<name>A0A927BPE5_9BACL</name>
<dbReference type="Proteomes" id="UP000621560">
    <property type="component" value="Unassembled WGS sequence"/>
</dbReference>
<dbReference type="Gene3D" id="3.40.190.10">
    <property type="entry name" value="Periplasmic binding protein-like II"/>
    <property type="match status" value="2"/>
</dbReference>
<dbReference type="SUPFAM" id="SSF53850">
    <property type="entry name" value="Periplasmic binding protein-like II"/>
    <property type="match status" value="1"/>
</dbReference>